<proteinExistence type="predicted"/>
<dbReference type="Pfam" id="PF13167">
    <property type="entry name" value="GTP-bdg_N"/>
    <property type="match status" value="1"/>
</dbReference>
<organism evidence="2 3">
    <name type="scientific">Ditylenchus dipsaci</name>
    <dbReference type="NCBI Taxonomy" id="166011"/>
    <lineage>
        <taxon>Eukaryota</taxon>
        <taxon>Metazoa</taxon>
        <taxon>Ecdysozoa</taxon>
        <taxon>Nematoda</taxon>
        <taxon>Chromadorea</taxon>
        <taxon>Rhabditida</taxon>
        <taxon>Tylenchina</taxon>
        <taxon>Tylenchomorpha</taxon>
        <taxon>Sphaerularioidea</taxon>
        <taxon>Anguinidae</taxon>
        <taxon>Anguininae</taxon>
        <taxon>Ditylenchus</taxon>
    </lineage>
</organism>
<dbReference type="InterPro" id="IPR027417">
    <property type="entry name" value="P-loop_NTPase"/>
</dbReference>
<dbReference type="WBParaSite" id="jg10059">
    <property type="protein sequence ID" value="jg10059"/>
    <property type="gene ID" value="jg10059"/>
</dbReference>
<dbReference type="GO" id="GO:0005525">
    <property type="term" value="F:GTP binding"/>
    <property type="evidence" value="ECO:0007669"/>
    <property type="project" value="InterPro"/>
</dbReference>
<dbReference type="PANTHER" id="PTHR10229">
    <property type="entry name" value="GTP-BINDING PROTEIN HFLX"/>
    <property type="match status" value="1"/>
</dbReference>
<protein>
    <submittedName>
        <fullName evidence="3">GTPase HflX N-terminal domain-containing protein</fullName>
    </submittedName>
</protein>
<keyword evidence="2" id="KW-1185">Reference proteome</keyword>
<sequence>MMTAILCRSCSRLCQKFINASKTMVAASSENSAHRETEKVLVVHPKIRWGQNSRRKNTTTELQIAEAVALCRTLPHLNVAGTLVVGTDDSTKKRMIWGPGRLEKIMEQKHEFGATALMINADMLSPLQQTELTAYFGVPIYDRFNIVLSIFKLYARTKEAHLQIALAELPYIRHRMRFLYARGGNATTDALHVTEAAETLSRGGADAFELLRIRQHALQKQIKVAVESKSTELEEMQAKSKKHGSSAVVAVVGYTNAGKTSLIQKLTDSDIYGRIDFSQLSTPPYILLFCHRKLE</sequence>
<evidence type="ECO:0000259" key="1">
    <source>
        <dbReference type="Pfam" id="PF13167"/>
    </source>
</evidence>
<dbReference type="InterPro" id="IPR016496">
    <property type="entry name" value="GTPase_HflX"/>
</dbReference>
<dbReference type="InterPro" id="IPR042108">
    <property type="entry name" value="GTPase_HflX_N_sf"/>
</dbReference>
<evidence type="ECO:0000313" key="2">
    <source>
        <dbReference type="Proteomes" id="UP000887574"/>
    </source>
</evidence>
<evidence type="ECO:0000313" key="3">
    <source>
        <dbReference type="WBParaSite" id="jg10059"/>
    </source>
</evidence>
<dbReference type="GO" id="GO:0005737">
    <property type="term" value="C:cytoplasm"/>
    <property type="evidence" value="ECO:0007669"/>
    <property type="project" value="TreeGrafter"/>
</dbReference>
<dbReference type="SUPFAM" id="SSF52540">
    <property type="entry name" value="P-loop containing nucleoside triphosphate hydrolases"/>
    <property type="match status" value="1"/>
</dbReference>
<reference evidence="3" key="1">
    <citation type="submission" date="2022-11" db="UniProtKB">
        <authorList>
            <consortium name="WormBaseParasite"/>
        </authorList>
    </citation>
    <scope>IDENTIFICATION</scope>
</reference>
<name>A0A915CM03_9BILA</name>
<accession>A0A915CM03</accession>
<dbReference type="Gene3D" id="3.40.50.11060">
    <property type="entry name" value="GTPase HflX, N-terminal domain"/>
    <property type="match status" value="1"/>
</dbReference>
<dbReference type="PANTHER" id="PTHR10229:SF0">
    <property type="entry name" value="GTP-BINDING PROTEIN 6-RELATED"/>
    <property type="match status" value="1"/>
</dbReference>
<dbReference type="Proteomes" id="UP000887574">
    <property type="component" value="Unplaced"/>
</dbReference>
<dbReference type="GO" id="GO:0043022">
    <property type="term" value="F:ribosome binding"/>
    <property type="evidence" value="ECO:0007669"/>
    <property type="project" value="TreeGrafter"/>
</dbReference>
<dbReference type="InterPro" id="IPR025121">
    <property type="entry name" value="GTPase_HflX_N"/>
</dbReference>
<dbReference type="Gene3D" id="3.40.50.300">
    <property type="entry name" value="P-loop containing nucleotide triphosphate hydrolases"/>
    <property type="match status" value="1"/>
</dbReference>
<dbReference type="AlphaFoldDB" id="A0A915CM03"/>
<feature type="domain" description="GTPase HflX N-terminal" evidence="1">
    <location>
        <begin position="63"/>
        <end position="151"/>
    </location>
</feature>